<protein>
    <submittedName>
        <fullName evidence="1">Uncharacterized protein</fullName>
    </submittedName>
</protein>
<sequence length="136" mass="14769">MLGYLVKWLTGRMSGRAADVRKTLTLLQDMSRNAEAAAHTIIAGAADQGLAAGVMADRTTLGIRARKCLGSCTSYGSVSANFTLFAVSLSCADPQYGPITQVDIDRMRDAERELDGAIRRTAAETWAWRLYGHERS</sequence>
<proteinExistence type="predicted"/>
<name>A0A6H1ZJ87_9ZZZZ</name>
<reference evidence="1" key="1">
    <citation type="submission" date="2020-03" db="EMBL/GenBank/DDBJ databases">
        <title>The deep terrestrial virosphere.</title>
        <authorList>
            <person name="Holmfeldt K."/>
            <person name="Nilsson E."/>
            <person name="Simone D."/>
            <person name="Lopez-Fernandez M."/>
            <person name="Wu X."/>
            <person name="de Brujin I."/>
            <person name="Lundin D."/>
            <person name="Andersson A."/>
            <person name="Bertilsson S."/>
            <person name="Dopson M."/>
        </authorList>
    </citation>
    <scope>NUCLEOTIDE SEQUENCE</scope>
    <source>
        <strain evidence="1">TM448A00633</strain>
    </source>
</reference>
<evidence type="ECO:0000313" key="1">
    <source>
        <dbReference type="EMBL" id="QJA47260.1"/>
    </source>
</evidence>
<dbReference type="AlphaFoldDB" id="A0A6H1ZJ87"/>
<accession>A0A6H1ZJ87</accession>
<dbReference type="EMBL" id="MT144037">
    <property type="protein sequence ID" value="QJA47260.1"/>
    <property type="molecule type" value="Genomic_DNA"/>
</dbReference>
<gene>
    <name evidence="1" type="ORF">TM448A00633_0015</name>
</gene>
<organism evidence="1">
    <name type="scientific">viral metagenome</name>
    <dbReference type="NCBI Taxonomy" id="1070528"/>
    <lineage>
        <taxon>unclassified sequences</taxon>
        <taxon>metagenomes</taxon>
        <taxon>organismal metagenomes</taxon>
    </lineage>
</organism>